<dbReference type="SUPFAM" id="SSF88723">
    <property type="entry name" value="PIN domain-like"/>
    <property type="match status" value="1"/>
</dbReference>
<keyword evidence="3" id="KW-1185">Reference proteome</keyword>
<dbReference type="InterPro" id="IPR029060">
    <property type="entry name" value="PIN-like_dom_sf"/>
</dbReference>
<dbReference type="SMART" id="SM00670">
    <property type="entry name" value="PINc"/>
    <property type="match status" value="1"/>
</dbReference>
<dbReference type="InterPro" id="IPR002716">
    <property type="entry name" value="PIN_dom"/>
</dbReference>
<dbReference type="EMBL" id="CZPZ01000033">
    <property type="protein sequence ID" value="CUS38823.1"/>
    <property type="molecule type" value="Genomic_DNA"/>
</dbReference>
<dbReference type="PANTHER" id="PTHR34610:SF3">
    <property type="entry name" value="SSL7007 PROTEIN"/>
    <property type="match status" value="1"/>
</dbReference>
<dbReference type="Proteomes" id="UP000198736">
    <property type="component" value="Unassembled WGS sequence"/>
</dbReference>
<gene>
    <name evidence="2" type="ORF">COMA2_60006</name>
</gene>
<dbReference type="RefSeq" id="WP_090900907.1">
    <property type="nucleotide sequence ID" value="NZ_CZPZ01000033.1"/>
</dbReference>
<dbReference type="NCBIfam" id="TIGR00305">
    <property type="entry name" value="putative toxin-antitoxin system toxin component, PIN family"/>
    <property type="match status" value="1"/>
</dbReference>
<reference evidence="3" key="1">
    <citation type="submission" date="2015-10" db="EMBL/GenBank/DDBJ databases">
        <authorList>
            <person name="Luecker S."/>
            <person name="Luecker S."/>
        </authorList>
    </citation>
    <scope>NUCLEOTIDE SEQUENCE [LARGE SCALE GENOMIC DNA]</scope>
</reference>
<dbReference type="AlphaFoldDB" id="A0A0S4LMK8"/>
<dbReference type="STRING" id="1742973.COMA2_60006"/>
<dbReference type="OrthoDB" id="9798108at2"/>
<organism evidence="2 3">
    <name type="scientific">Candidatus Nitrospira nitrificans</name>
    <dbReference type="NCBI Taxonomy" id="1742973"/>
    <lineage>
        <taxon>Bacteria</taxon>
        <taxon>Pseudomonadati</taxon>
        <taxon>Nitrospirota</taxon>
        <taxon>Nitrospiria</taxon>
        <taxon>Nitrospirales</taxon>
        <taxon>Nitrospiraceae</taxon>
        <taxon>Nitrospira</taxon>
    </lineage>
</organism>
<dbReference type="PANTHER" id="PTHR34610">
    <property type="entry name" value="SSL7007 PROTEIN"/>
    <property type="match status" value="1"/>
</dbReference>
<accession>A0A0S4LMK8</accession>
<feature type="domain" description="PIN" evidence="1">
    <location>
        <begin position="2"/>
        <end position="120"/>
    </location>
</feature>
<dbReference type="InterPro" id="IPR002850">
    <property type="entry name" value="PIN_toxin-like"/>
</dbReference>
<evidence type="ECO:0000313" key="3">
    <source>
        <dbReference type="Proteomes" id="UP000198736"/>
    </source>
</evidence>
<dbReference type="Pfam" id="PF13470">
    <property type="entry name" value="PIN_3"/>
    <property type="match status" value="1"/>
</dbReference>
<evidence type="ECO:0000259" key="1">
    <source>
        <dbReference type="SMART" id="SM00670"/>
    </source>
</evidence>
<evidence type="ECO:0000313" key="2">
    <source>
        <dbReference type="EMBL" id="CUS38823.1"/>
    </source>
</evidence>
<proteinExistence type="predicted"/>
<protein>
    <submittedName>
        <fullName evidence="2">Putative Nucleotide binding protein, PINc</fullName>
    </submittedName>
</protein>
<sequence>MIRAVLDANIYISACLRPQGLPGRILRLLLDDQAFHLVGSAAIFEEVRRGLNYPRVRRYLSLTTEEIDRWVIALALIAEPTEGRLKIRAVEKDPDDDKYLVAALEGRASYLVSGDSDLLDLHEYKEVRIVKAHEFHRILGQAGA</sequence>
<name>A0A0S4LMK8_9BACT</name>